<gene>
    <name evidence="2" type="ORF">B5E91_05345</name>
</gene>
<name>A0A1Y4QJN5_9FIRM</name>
<accession>A0A1Y4QJN5</accession>
<evidence type="ECO:0000313" key="3">
    <source>
        <dbReference type="Proteomes" id="UP000196258"/>
    </source>
</evidence>
<evidence type="ECO:0000313" key="2">
    <source>
        <dbReference type="EMBL" id="OUQ05447.1"/>
    </source>
</evidence>
<organism evidence="2 3">
    <name type="scientific">Thomasclavelia spiroformis</name>
    <dbReference type="NCBI Taxonomy" id="29348"/>
    <lineage>
        <taxon>Bacteria</taxon>
        <taxon>Bacillati</taxon>
        <taxon>Bacillota</taxon>
        <taxon>Erysipelotrichia</taxon>
        <taxon>Erysipelotrichales</taxon>
        <taxon>Coprobacillaceae</taxon>
        <taxon>Thomasclavelia</taxon>
    </lineage>
</organism>
<sequence length="70" mass="8485">MYKKYDKNTLKKALKRECIWIIIAIISIIDLIFNIHTHNFTFWIFLDIAIPVIVYFDVKKAYKKYESDNL</sequence>
<dbReference type="EMBL" id="NFLB01000005">
    <property type="protein sequence ID" value="OUQ05447.1"/>
    <property type="molecule type" value="Genomic_DNA"/>
</dbReference>
<evidence type="ECO:0000256" key="1">
    <source>
        <dbReference type="SAM" id="Phobius"/>
    </source>
</evidence>
<keyword evidence="1" id="KW-0812">Transmembrane</keyword>
<reference evidence="3" key="1">
    <citation type="submission" date="2017-04" db="EMBL/GenBank/DDBJ databases">
        <title>Function of individual gut microbiota members based on whole genome sequencing of pure cultures obtained from chicken caecum.</title>
        <authorList>
            <person name="Medvecky M."/>
            <person name="Cejkova D."/>
            <person name="Polansky O."/>
            <person name="Karasova D."/>
            <person name="Kubasova T."/>
            <person name="Cizek A."/>
            <person name="Rychlik I."/>
        </authorList>
    </citation>
    <scope>NUCLEOTIDE SEQUENCE [LARGE SCALE GENOMIC DNA]</scope>
    <source>
        <strain evidence="3">An149</strain>
    </source>
</reference>
<dbReference type="Proteomes" id="UP000196258">
    <property type="component" value="Unassembled WGS sequence"/>
</dbReference>
<keyword evidence="1" id="KW-0472">Membrane</keyword>
<dbReference type="RefSeq" id="WP_087255851.1">
    <property type="nucleotide sequence ID" value="NZ_JAFILD010000009.1"/>
</dbReference>
<feature type="transmembrane region" description="Helical" evidence="1">
    <location>
        <begin position="41"/>
        <end position="58"/>
    </location>
</feature>
<dbReference type="AlphaFoldDB" id="A0A1Y4QJN5"/>
<proteinExistence type="predicted"/>
<keyword evidence="1" id="KW-1133">Transmembrane helix</keyword>
<feature type="transmembrane region" description="Helical" evidence="1">
    <location>
        <begin position="18"/>
        <end position="35"/>
    </location>
</feature>
<comment type="caution">
    <text evidence="2">The sequence shown here is derived from an EMBL/GenBank/DDBJ whole genome shotgun (WGS) entry which is preliminary data.</text>
</comment>
<protein>
    <submittedName>
        <fullName evidence="2">Uncharacterized protein</fullName>
    </submittedName>
</protein>